<accession>A0A8I0HQQ4</accession>
<comment type="caution">
    <text evidence="2">The sequence shown here is derived from an EMBL/GenBank/DDBJ whole genome shotgun (WGS) entry which is preliminary data.</text>
</comment>
<keyword evidence="3" id="KW-1185">Reference proteome</keyword>
<gene>
    <name evidence="2" type="ORF">H9627_09880</name>
</gene>
<dbReference type="AlphaFoldDB" id="A0A8I0HQQ4"/>
<dbReference type="Proteomes" id="UP000650224">
    <property type="component" value="Unassembled WGS sequence"/>
</dbReference>
<evidence type="ECO:0008006" key="4">
    <source>
        <dbReference type="Google" id="ProtNLM"/>
    </source>
</evidence>
<keyword evidence="1" id="KW-0732">Signal</keyword>
<evidence type="ECO:0000313" key="3">
    <source>
        <dbReference type="Proteomes" id="UP000650224"/>
    </source>
</evidence>
<protein>
    <recommendedName>
        <fullName evidence="4">Secreted protein</fullName>
    </recommendedName>
</protein>
<organism evidence="2 3">
    <name type="scientific">Corynebacterium gallinarum</name>
    <dbReference type="NCBI Taxonomy" id="2762214"/>
    <lineage>
        <taxon>Bacteria</taxon>
        <taxon>Bacillati</taxon>
        <taxon>Actinomycetota</taxon>
        <taxon>Actinomycetes</taxon>
        <taxon>Mycobacteriales</taxon>
        <taxon>Corynebacteriaceae</taxon>
        <taxon>Corynebacterium</taxon>
    </lineage>
</organism>
<feature type="signal peptide" evidence="1">
    <location>
        <begin position="1"/>
        <end position="24"/>
    </location>
</feature>
<reference evidence="2 3" key="1">
    <citation type="submission" date="2020-08" db="EMBL/GenBank/DDBJ databases">
        <title>A Genomic Blueprint of the Chicken Gut Microbiome.</title>
        <authorList>
            <person name="Gilroy R."/>
            <person name="Ravi A."/>
            <person name="Getino M."/>
            <person name="Pursley I."/>
            <person name="Horton D.L."/>
            <person name="Alikhan N.-F."/>
            <person name="Baker D."/>
            <person name="Gharbi K."/>
            <person name="Hall N."/>
            <person name="Watson M."/>
            <person name="Adriaenssens E.M."/>
            <person name="Foster-Nyarko E."/>
            <person name="Jarju S."/>
            <person name="Secka A."/>
            <person name="Antonio M."/>
            <person name="Oren A."/>
            <person name="Chaudhuri R."/>
            <person name="La Ragione R.M."/>
            <person name="Hildebrand F."/>
            <person name="Pallen M.J."/>
        </authorList>
    </citation>
    <scope>NUCLEOTIDE SEQUENCE [LARGE SCALE GENOMIC DNA]</scope>
    <source>
        <strain evidence="2 3">Sa1YVA5</strain>
    </source>
</reference>
<evidence type="ECO:0000313" key="2">
    <source>
        <dbReference type="EMBL" id="MBD8030622.1"/>
    </source>
</evidence>
<dbReference type="PROSITE" id="PS51257">
    <property type="entry name" value="PROKAR_LIPOPROTEIN"/>
    <property type="match status" value="1"/>
</dbReference>
<dbReference type="EMBL" id="JACSPR010000006">
    <property type="protein sequence ID" value="MBD8030622.1"/>
    <property type="molecule type" value="Genomic_DNA"/>
</dbReference>
<proteinExistence type="predicted"/>
<name>A0A8I0HQQ4_9CORY</name>
<dbReference type="RefSeq" id="WP_191733864.1">
    <property type="nucleotide sequence ID" value="NZ_JACSPR010000006.1"/>
</dbReference>
<feature type="chain" id="PRO_5038429216" description="Secreted protein" evidence="1">
    <location>
        <begin position="25"/>
        <end position="231"/>
    </location>
</feature>
<sequence>MRTTGVKKTVLGLVAVLGSGMLVACGSVDPNRFEPHPRQVAEQKENLYIAVDPDYLGHNVVSEVYKTVLGNRERFAVIRHEDNLSADPLGPLNEGTADLVVGCTGALLEVVNPVLAGELEEEYLAAVEAGETDINSGEWRDRTFDALIGSLPSHLDTADPSNAQGCPTANGLPQNIVPIYRNPTFSRADREILNWASGAITTSELQGLIADAEELGRTRELVEKFVASKGG</sequence>
<evidence type="ECO:0000256" key="1">
    <source>
        <dbReference type="SAM" id="SignalP"/>
    </source>
</evidence>